<protein>
    <submittedName>
        <fullName evidence="1">Uncharacterized protein</fullName>
    </submittedName>
</protein>
<evidence type="ECO:0000313" key="2">
    <source>
        <dbReference type="Proteomes" id="UP000215086"/>
    </source>
</evidence>
<dbReference type="AlphaFoldDB" id="A0A286R9X9"/>
<dbReference type="KEGG" id="ttf:THTE_0170"/>
<dbReference type="EMBL" id="CP018477">
    <property type="protein sequence ID" value="ASV72772.1"/>
    <property type="molecule type" value="Genomic_DNA"/>
</dbReference>
<name>A0A286R9X9_9BACT</name>
<sequence length="44" mass="4544">MSTPVGAAAKFNPAGPACQVHFPSLDHPFRPPGSNCSVQLAIKP</sequence>
<reference evidence="1 2" key="1">
    <citation type="journal article" name="Front. Microbiol.">
        <title>Sugar Metabolism of the First Thermophilic Planctomycete Thermogutta terrifontis: Comparative Genomic and Transcriptomic Approaches.</title>
        <authorList>
            <person name="Elcheninov A.G."/>
            <person name="Menzel P."/>
            <person name="Gudbergsdottir S.R."/>
            <person name="Slesarev A.I."/>
            <person name="Kadnikov V.V."/>
            <person name="Krogh A."/>
            <person name="Bonch-Osmolovskaya E.A."/>
            <person name="Peng X."/>
            <person name="Kublanov I.V."/>
        </authorList>
    </citation>
    <scope>NUCLEOTIDE SEQUENCE [LARGE SCALE GENOMIC DNA]</scope>
    <source>
        <strain evidence="1 2">R1</strain>
    </source>
</reference>
<gene>
    <name evidence="1" type="ORF">THTE_0170</name>
</gene>
<accession>A0A286R9X9</accession>
<proteinExistence type="predicted"/>
<evidence type="ECO:0000313" key="1">
    <source>
        <dbReference type="EMBL" id="ASV72772.1"/>
    </source>
</evidence>
<keyword evidence="2" id="KW-1185">Reference proteome</keyword>
<organism evidence="1 2">
    <name type="scientific">Thermogutta terrifontis</name>
    <dbReference type="NCBI Taxonomy" id="1331910"/>
    <lineage>
        <taxon>Bacteria</taxon>
        <taxon>Pseudomonadati</taxon>
        <taxon>Planctomycetota</taxon>
        <taxon>Planctomycetia</taxon>
        <taxon>Pirellulales</taxon>
        <taxon>Thermoguttaceae</taxon>
        <taxon>Thermogutta</taxon>
    </lineage>
</organism>
<dbReference type="Proteomes" id="UP000215086">
    <property type="component" value="Chromosome"/>
</dbReference>